<organism evidence="1 2">
    <name type="scientific">Thalassobacterium maritimum</name>
    <dbReference type="NCBI Taxonomy" id="3041265"/>
    <lineage>
        <taxon>Bacteria</taxon>
        <taxon>Pseudomonadati</taxon>
        <taxon>Verrucomicrobiota</taxon>
        <taxon>Opitutia</taxon>
        <taxon>Puniceicoccales</taxon>
        <taxon>Coraliomargaritaceae</taxon>
        <taxon>Thalassobacterium</taxon>
    </lineage>
</organism>
<comment type="caution">
    <text evidence="1">The sequence shown here is derived from an EMBL/GenBank/DDBJ whole genome shotgun (WGS) entry which is preliminary data.</text>
</comment>
<reference evidence="1 2" key="1">
    <citation type="submission" date="2023-04" db="EMBL/GenBank/DDBJ databases">
        <title>A novel bacteria isolated from coastal sediment.</title>
        <authorList>
            <person name="Liu X.-J."/>
            <person name="Du Z.-J."/>
        </authorList>
    </citation>
    <scope>NUCLEOTIDE SEQUENCE [LARGE SCALE GENOMIC DNA]</scope>
    <source>
        <strain evidence="1 2">SDUM461003</strain>
    </source>
</reference>
<evidence type="ECO:0008006" key="3">
    <source>
        <dbReference type="Google" id="ProtNLM"/>
    </source>
</evidence>
<accession>A0ABU1ASZ2</accession>
<sequence length="380" mass="43637">MSELSSKPAKAITSSSKHHFFGYYDKSCWDASQRWVLGQESMFMDRAPNAGDTITIGVIDTHNKNAWRPLTQTSAWNWQQGCMLQWLGDGTEIIFNDIGPDGFYARIINIETEAERKLSRPIYAVNRQGTHAVSLNFSRLQNQRPGYGYAGIPDKWEAVATPTDDGLYSLDLQTGASELILSLADAANFQRMPEFEGKLHRFNHIQFSTNEQRFAFLHRYKTPDEEVGRTRLMTMNLDGSELRCLSDHGFVSHYDWQADKAVLAWSGRHGIGDRYFLFEDKIGGDIQIIGGERFKTDGHCSFSPDGQYMLTDSYPDETDHRSLLLYHIERDELTTLGRFYSPPMEWQIRCDLHPRWNRDGTQVCIDSIHEGHRQMYVLSI</sequence>
<evidence type="ECO:0000313" key="1">
    <source>
        <dbReference type="EMBL" id="MDQ8206364.1"/>
    </source>
</evidence>
<dbReference type="RefSeq" id="WP_308948413.1">
    <property type="nucleotide sequence ID" value="NZ_JARXHW010000003.1"/>
</dbReference>
<proteinExistence type="predicted"/>
<name>A0ABU1ASZ2_9BACT</name>
<dbReference type="Proteomes" id="UP001225316">
    <property type="component" value="Unassembled WGS sequence"/>
</dbReference>
<gene>
    <name evidence="1" type="ORF">QEH52_02510</name>
</gene>
<dbReference type="SUPFAM" id="SSF82171">
    <property type="entry name" value="DPP6 N-terminal domain-like"/>
    <property type="match status" value="1"/>
</dbReference>
<dbReference type="EMBL" id="JARXHW010000003">
    <property type="protein sequence ID" value="MDQ8206364.1"/>
    <property type="molecule type" value="Genomic_DNA"/>
</dbReference>
<protein>
    <recommendedName>
        <fullName evidence="3">Oligogalacturonate lyase domain-containing protein</fullName>
    </recommendedName>
</protein>
<dbReference type="InterPro" id="IPR015943">
    <property type="entry name" value="WD40/YVTN_repeat-like_dom_sf"/>
</dbReference>
<evidence type="ECO:0000313" key="2">
    <source>
        <dbReference type="Proteomes" id="UP001225316"/>
    </source>
</evidence>
<keyword evidence="2" id="KW-1185">Reference proteome</keyword>
<dbReference type="Gene3D" id="2.130.10.10">
    <property type="entry name" value="YVTN repeat-like/Quinoprotein amine dehydrogenase"/>
    <property type="match status" value="1"/>
</dbReference>